<gene>
    <name evidence="2" type="ORF">FNT36_06495</name>
</gene>
<dbReference type="OrthoDB" id="9918266at2"/>
<sequence length="150" mass="17625">MKKLEKKIVKLIKANDGASWEDIASKLNRTRASLKKARNTLYQEGYIVNMYGGGVSIFYRSIDVYKKGYEAIERESYHNHGIMISRAEALVEEIALPNQITISQLRKVIRYIEDDYYYHWNYGIDESSATLFERTNKVKFDFEKFEYILG</sequence>
<dbReference type="Pfam" id="PF13412">
    <property type="entry name" value="HTH_24"/>
    <property type="match status" value="1"/>
</dbReference>
<reference evidence="2 3" key="1">
    <citation type="submission" date="2019-07" db="EMBL/GenBank/DDBJ databases">
        <title>Hymenobacter sp. straun FUR1 Genome sequencing and assembly.</title>
        <authorList>
            <person name="Chhetri G."/>
        </authorList>
    </citation>
    <scope>NUCLEOTIDE SEQUENCE [LARGE SCALE GENOMIC DNA]</scope>
    <source>
        <strain evidence="2 3">Fur1</strain>
    </source>
</reference>
<evidence type="ECO:0000313" key="3">
    <source>
        <dbReference type="Proteomes" id="UP000317624"/>
    </source>
</evidence>
<comment type="caution">
    <text evidence="2">The sequence shown here is derived from an EMBL/GenBank/DDBJ whole genome shotgun (WGS) entry which is preliminary data.</text>
</comment>
<accession>A0A558C4K8</accession>
<protein>
    <recommendedName>
        <fullName evidence="1">DUF7683 domain-containing protein</fullName>
    </recommendedName>
</protein>
<name>A0A558C4K8_9BACT</name>
<dbReference type="EMBL" id="VMRJ01000001">
    <property type="protein sequence ID" value="TVT43731.1"/>
    <property type="molecule type" value="Genomic_DNA"/>
</dbReference>
<evidence type="ECO:0000313" key="2">
    <source>
        <dbReference type="EMBL" id="TVT43731.1"/>
    </source>
</evidence>
<dbReference type="InterPro" id="IPR056100">
    <property type="entry name" value="DUF7683"/>
</dbReference>
<keyword evidence="3" id="KW-1185">Reference proteome</keyword>
<proteinExistence type="predicted"/>
<dbReference type="InterPro" id="IPR036390">
    <property type="entry name" value="WH_DNA-bd_sf"/>
</dbReference>
<dbReference type="Gene3D" id="1.10.10.10">
    <property type="entry name" value="Winged helix-like DNA-binding domain superfamily/Winged helix DNA-binding domain"/>
    <property type="match status" value="1"/>
</dbReference>
<evidence type="ECO:0000259" key="1">
    <source>
        <dbReference type="Pfam" id="PF24731"/>
    </source>
</evidence>
<organism evidence="2 3">
    <name type="scientific">Hymenobacter setariae</name>
    <dbReference type="NCBI Taxonomy" id="2594794"/>
    <lineage>
        <taxon>Bacteria</taxon>
        <taxon>Pseudomonadati</taxon>
        <taxon>Bacteroidota</taxon>
        <taxon>Cytophagia</taxon>
        <taxon>Cytophagales</taxon>
        <taxon>Hymenobacteraceae</taxon>
        <taxon>Hymenobacter</taxon>
    </lineage>
</organism>
<dbReference type="SUPFAM" id="SSF46785">
    <property type="entry name" value="Winged helix' DNA-binding domain"/>
    <property type="match status" value="1"/>
</dbReference>
<dbReference type="Pfam" id="PF24731">
    <property type="entry name" value="DUF7683"/>
    <property type="match status" value="1"/>
</dbReference>
<dbReference type="AlphaFoldDB" id="A0A558C4K8"/>
<feature type="domain" description="DUF7683" evidence="1">
    <location>
        <begin position="88"/>
        <end position="149"/>
    </location>
</feature>
<dbReference type="InterPro" id="IPR036388">
    <property type="entry name" value="WH-like_DNA-bd_sf"/>
</dbReference>
<dbReference type="RefSeq" id="WP_144845523.1">
    <property type="nucleotide sequence ID" value="NZ_VMRJ01000001.1"/>
</dbReference>
<dbReference type="Proteomes" id="UP000317624">
    <property type="component" value="Unassembled WGS sequence"/>
</dbReference>